<dbReference type="RefSeq" id="WP_212522257.1">
    <property type="nucleotide sequence ID" value="NZ_JAGSOH010000188.1"/>
</dbReference>
<dbReference type="Gene3D" id="3.40.630.30">
    <property type="match status" value="1"/>
</dbReference>
<evidence type="ECO:0000313" key="1">
    <source>
        <dbReference type="EMBL" id="MBR7831141.1"/>
    </source>
</evidence>
<proteinExistence type="predicted"/>
<dbReference type="InterPro" id="IPR016181">
    <property type="entry name" value="Acyl_CoA_acyltransferase"/>
</dbReference>
<gene>
    <name evidence="1" type="ORF">KDK95_32850</name>
</gene>
<dbReference type="Proteomes" id="UP000676325">
    <property type="component" value="Unassembled WGS sequence"/>
</dbReference>
<sequence length="172" mass="18919">MTDFAIRPAQACDPTDRAALERLFLLFRHDMTAFSGELPRPDGAFRADWLHAVLADDPAWAAYLFHLGEHPVGFAFVRNLTGPGPIILNSFFLVNAARRRGYGLAAALDVVRRRPGTWEVAFQDANTAASAFWPRLAQAAGGDGWVLEHRPAPRPQMPPNAWISFTVPAATL</sequence>
<dbReference type="AlphaFoldDB" id="A0A941EH10"/>
<reference evidence="1" key="1">
    <citation type="submission" date="2021-04" db="EMBL/GenBank/DDBJ databases">
        <title>Genome based classification of Actinospica acidithermotolerans sp. nov., an actinobacterium isolated from an Indonesian hot spring.</title>
        <authorList>
            <person name="Kusuma A.B."/>
            <person name="Putra K.E."/>
            <person name="Nafisah S."/>
            <person name="Loh J."/>
            <person name="Nouioui I."/>
            <person name="Goodfellow M."/>
        </authorList>
    </citation>
    <scope>NUCLEOTIDE SEQUENCE</scope>
    <source>
        <strain evidence="1">MGRD01-02</strain>
    </source>
</reference>
<keyword evidence="2" id="KW-1185">Reference proteome</keyword>
<organism evidence="1 2">
    <name type="scientific">Actinospica acidithermotolerans</name>
    <dbReference type="NCBI Taxonomy" id="2828514"/>
    <lineage>
        <taxon>Bacteria</taxon>
        <taxon>Bacillati</taxon>
        <taxon>Actinomycetota</taxon>
        <taxon>Actinomycetes</taxon>
        <taxon>Catenulisporales</taxon>
        <taxon>Actinospicaceae</taxon>
        <taxon>Actinospica</taxon>
    </lineage>
</organism>
<dbReference type="EMBL" id="JAGSOH010000188">
    <property type="protein sequence ID" value="MBR7831141.1"/>
    <property type="molecule type" value="Genomic_DNA"/>
</dbReference>
<dbReference type="SUPFAM" id="SSF55729">
    <property type="entry name" value="Acyl-CoA N-acyltransferases (Nat)"/>
    <property type="match status" value="1"/>
</dbReference>
<evidence type="ECO:0000313" key="2">
    <source>
        <dbReference type="Proteomes" id="UP000676325"/>
    </source>
</evidence>
<accession>A0A941EH10</accession>
<name>A0A941EH10_9ACTN</name>
<protein>
    <submittedName>
        <fullName evidence="1">GNAT family N-acetyltransferase</fullName>
    </submittedName>
</protein>
<comment type="caution">
    <text evidence="1">The sequence shown here is derived from an EMBL/GenBank/DDBJ whole genome shotgun (WGS) entry which is preliminary data.</text>
</comment>